<dbReference type="Pfam" id="PF12697">
    <property type="entry name" value="Abhydrolase_6"/>
    <property type="match status" value="1"/>
</dbReference>
<sequence length="268" mass="29179">MQTVTSADGTSIAFERHGEGPPVILLHGGSSPEYWKPIVPRFADDHTVIVPHRRGVGESGDSAEYSLDRGVEDVRAVIDAVDGSPVLFGHSFGGLLAVETARTASVEKLVAYEPAVLVGEYRRQADLASRMQARIDNGDRRRAMKFYVREVIHGGDIDDLDGWLAEWPPWPDIVALTENVVRINRAIERYRLPESLDVDAPSLLLTGTEGPPHLRDGIRAVDEALPDGEFVEFEGVGHGGPTEAPDRVTAQVRSFIDEKAASVPNGDD</sequence>
<dbReference type="InterPro" id="IPR000073">
    <property type="entry name" value="AB_hydrolase_1"/>
</dbReference>
<dbReference type="EMBL" id="NHPJ01000035">
    <property type="protein sequence ID" value="OYR58456.1"/>
    <property type="molecule type" value="Genomic_DNA"/>
</dbReference>
<keyword evidence="3" id="KW-1185">Reference proteome</keyword>
<dbReference type="AlphaFoldDB" id="A0A256IQ91"/>
<comment type="caution">
    <text evidence="2">The sequence shown here is derived from an EMBL/GenBank/DDBJ whole genome shotgun (WGS) entry which is preliminary data.</text>
</comment>
<dbReference type="PANTHER" id="PTHR43798">
    <property type="entry name" value="MONOACYLGLYCEROL LIPASE"/>
    <property type="match status" value="1"/>
</dbReference>
<evidence type="ECO:0000313" key="3">
    <source>
        <dbReference type="Proteomes" id="UP000216308"/>
    </source>
</evidence>
<dbReference type="InterPro" id="IPR029058">
    <property type="entry name" value="AB_hydrolase_fold"/>
</dbReference>
<proteinExistence type="predicted"/>
<accession>A0A256IQ91</accession>
<dbReference type="InterPro" id="IPR050266">
    <property type="entry name" value="AB_hydrolase_sf"/>
</dbReference>
<gene>
    <name evidence="2" type="ORF">DJ70_03085</name>
</gene>
<dbReference type="GO" id="GO:0016787">
    <property type="term" value="F:hydrolase activity"/>
    <property type="evidence" value="ECO:0007669"/>
    <property type="project" value="UniProtKB-KW"/>
</dbReference>
<feature type="domain" description="AB hydrolase-1" evidence="1">
    <location>
        <begin position="23"/>
        <end position="249"/>
    </location>
</feature>
<protein>
    <submittedName>
        <fullName evidence="2">Alpha/beta hydrolase</fullName>
    </submittedName>
</protein>
<dbReference type="SUPFAM" id="SSF53474">
    <property type="entry name" value="alpha/beta-Hydrolases"/>
    <property type="match status" value="1"/>
</dbReference>
<name>A0A256IQ91_9EURY</name>
<dbReference type="Proteomes" id="UP000216308">
    <property type="component" value="Unassembled WGS sequence"/>
</dbReference>
<organism evidence="2 3">
    <name type="scientific">Halorubrum halodurans</name>
    <dbReference type="NCBI Taxonomy" id="1383851"/>
    <lineage>
        <taxon>Archaea</taxon>
        <taxon>Methanobacteriati</taxon>
        <taxon>Methanobacteriota</taxon>
        <taxon>Stenosarchaea group</taxon>
        <taxon>Halobacteria</taxon>
        <taxon>Halobacteriales</taxon>
        <taxon>Haloferacaceae</taxon>
        <taxon>Halorubrum</taxon>
    </lineage>
</organism>
<dbReference type="RefSeq" id="WP_094530040.1">
    <property type="nucleotide sequence ID" value="NZ_NHPJ01000035.1"/>
</dbReference>
<keyword evidence="2" id="KW-0378">Hydrolase</keyword>
<reference evidence="2 3" key="1">
    <citation type="journal article" date="2014" name="Front. Microbiol.">
        <title>Population and genomic analysis of the genus Halorubrum.</title>
        <authorList>
            <person name="Fullmer M.S."/>
            <person name="Soucy S.M."/>
            <person name="Swithers K.S."/>
            <person name="Makkay A.M."/>
            <person name="Wheeler R."/>
            <person name="Ventosa A."/>
            <person name="Gogarten J.P."/>
            <person name="Papke R.T."/>
        </authorList>
    </citation>
    <scope>NUCLEOTIDE SEQUENCE [LARGE SCALE GENOMIC DNA]</scope>
    <source>
        <strain evidence="2 3">Cb34</strain>
    </source>
</reference>
<dbReference type="OrthoDB" id="7531at2157"/>
<dbReference type="Gene3D" id="3.40.50.1820">
    <property type="entry name" value="alpha/beta hydrolase"/>
    <property type="match status" value="1"/>
</dbReference>
<evidence type="ECO:0000313" key="2">
    <source>
        <dbReference type="EMBL" id="OYR58456.1"/>
    </source>
</evidence>
<evidence type="ECO:0000259" key="1">
    <source>
        <dbReference type="Pfam" id="PF12697"/>
    </source>
</evidence>